<protein>
    <submittedName>
        <fullName evidence="1">YbaB/EbfC family nucleoid-associated protein</fullName>
    </submittedName>
</protein>
<gene>
    <name evidence="1" type="ORF">M8542_11525</name>
</gene>
<dbReference type="AlphaFoldDB" id="A0A9X2SKJ0"/>
<organism evidence="1 2">
    <name type="scientific">Amycolatopsis iheyensis</name>
    <dbReference type="NCBI Taxonomy" id="2945988"/>
    <lineage>
        <taxon>Bacteria</taxon>
        <taxon>Bacillati</taxon>
        <taxon>Actinomycetota</taxon>
        <taxon>Actinomycetes</taxon>
        <taxon>Pseudonocardiales</taxon>
        <taxon>Pseudonocardiaceae</taxon>
        <taxon>Amycolatopsis</taxon>
    </lineage>
</organism>
<dbReference type="InterPro" id="IPR036894">
    <property type="entry name" value="YbaB-like_sf"/>
</dbReference>
<comment type="caution">
    <text evidence="1">The sequence shown here is derived from an EMBL/GenBank/DDBJ whole genome shotgun (WGS) entry which is preliminary data.</text>
</comment>
<dbReference type="Gene3D" id="3.30.1310.10">
    <property type="entry name" value="Nucleoid-associated protein YbaB-like domain"/>
    <property type="match status" value="1"/>
</dbReference>
<dbReference type="EMBL" id="JAMXQV010000004">
    <property type="protein sequence ID" value="MCR6483445.1"/>
    <property type="molecule type" value="Genomic_DNA"/>
</dbReference>
<reference evidence="1" key="1">
    <citation type="submission" date="2022-06" db="EMBL/GenBank/DDBJ databases">
        <title>Amycolatopsis iheyaensis sp. nov., a new species of the genus Amycolatopsis isolated from soil in Iheya island, Japan.</title>
        <authorList>
            <person name="Ngamcharungchit C."/>
            <person name="Kanto H."/>
            <person name="Take A."/>
            <person name="Intra B."/>
            <person name="Matsumoto A."/>
            <person name="Panbangred W."/>
            <person name="Inahashi Y."/>
        </authorList>
    </citation>
    <scope>NUCLEOTIDE SEQUENCE</scope>
    <source>
        <strain evidence="1">OK19-0408</strain>
    </source>
</reference>
<evidence type="ECO:0000313" key="2">
    <source>
        <dbReference type="Proteomes" id="UP001144096"/>
    </source>
</evidence>
<dbReference type="GO" id="GO:0003677">
    <property type="term" value="F:DNA binding"/>
    <property type="evidence" value="ECO:0007669"/>
    <property type="project" value="InterPro"/>
</dbReference>
<sequence length="121" mass="12607">MTTSSDVLMGSRDCESEAWGGDADVVFDADVMRQQAAELDAELEQVRFSGRSRDGAVTAVVTGHGRLFDLTVSPAVLRSSHPQIIGPDVVEAVSAARRAAAGVSVAKMCAVLDLKPGASHP</sequence>
<dbReference type="Proteomes" id="UP001144096">
    <property type="component" value="Unassembled WGS sequence"/>
</dbReference>
<dbReference type="SUPFAM" id="SSF82607">
    <property type="entry name" value="YbaB-like"/>
    <property type="match status" value="1"/>
</dbReference>
<keyword evidence="2" id="KW-1185">Reference proteome</keyword>
<dbReference type="RefSeq" id="WP_257920063.1">
    <property type="nucleotide sequence ID" value="NZ_JAMXQV010000004.1"/>
</dbReference>
<proteinExistence type="predicted"/>
<name>A0A9X2SKJ0_9PSEU</name>
<accession>A0A9X2SKJ0</accession>
<dbReference type="InterPro" id="IPR004401">
    <property type="entry name" value="YbaB/EbfC"/>
</dbReference>
<dbReference type="Pfam" id="PF02575">
    <property type="entry name" value="YbaB_DNA_bd"/>
    <property type="match status" value="1"/>
</dbReference>
<evidence type="ECO:0000313" key="1">
    <source>
        <dbReference type="EMBL" id="MCR6483445.1"/>
    </source>
</evidence>